<dbReference type="Proteomes" id="UP000732377">
    <property type="component" value="Unassembled WGS sequence"/>
</dbReference>
<sequence>MAYWRNIGVEEVSIGGFQGLHEAVAPINRPLGLVSRVSNLRVSRPSALSTRQGLTRLGTAQSGIVRGIHRYTNLSGSTVHLIAGFGSSLMRYNPATQTWTSIGSLSDNRWTAANIASSSDYAVFFDGVQPKKWNGTTLTNLSNAPKGRYVVEAYNQLFVGGIPGRENDVAFCDVALPEVWSPSPTNDAGSITVGTDPIRWIGYDKVQGKVLIWTTRSVEQLNGPETPNRPNLWSVRTVAQEGTVCGWTVQHIAGNWIWLADDAFCVWAGGSLTKIVEPFRVSFNMIDWSKIDQATSWVTQQGEYVCSVPQTGGGVLWFVLNPQSGWLVGTGPDIRAFGMFEFDGRTQTVLGDADGKVYMAGGATDDGAPVTWYVEIGPSILGNAFERKHLLSVDVVVTLAVGGTAYAALSVTELGEDWGPTYSITPQYQYNVLRVPVPPARSDIFRLKIWGTGQATVHDVRLRFATGRS</sequence>
<comment type="caution">
    <text evidence="1">The sequence shown here is derived from an EMBL/GenBank/DDBJ whole genome shotgun (WGS) entry which is preliminary data.</text>
</comment>
<proteinExistence type="predicted"/>
<organism evidence="1 2">
    <name type="scientific">Symbiobacterium thermophilum</name>
    <dbReference type="NCBI Taxonomy" id="2734"/>
    <lineage>
        <taxon>Bacteria</taxon>
        <taxon>Bacillati</taxon>
        <taxon>Bacillota</taxon>
        <taxon>Clostridia</taxon>
        <taxon>Eubacteriales</taxon>
        <taxon>Symbiobacteriaceae</taxon>
        <taxon>Symbiobacterium</taxon>
    </lineage>
</organism>
<dbReference type="RefSeq" id="WP_273378390.1">
    <property type="nucleotide sequence ID" value="NZ_PIUK01000027.1"/>
</dbReference>
<name>A0A953IC73_SYMTR</name>
<dbReference type="AlphaFoldDB" id="A0A953IC73"/>
<evidence type="ECO:0000313" key="1">
    <source>
        <dbReference type="EMBL" id="MBY6275500.1"/>
    </source>
</evidence>
<dbReference type="EMBL" id="PIUK01000027">
    <property type="protein sequence ID" value="MBY6275500.1"/>
    <property type="molecule type" value="Genomic_DNA"/>
</dbReference>
<evidence type="ECO:0000313" key="2">
    <source>
        <dbReference type="Proteomes" id="UP000732377"/>
    </source>
</evidence>
<gene>
    <name evidence="1" type="ORF">CWE10_04650</name>
</gene>
<reference evidence="1" key="1">
    <citation type="submission" date="2017-11" db="EMBL/GenBank/DDBJ databases">
        <title>Three new genomes from thermophilic consortium.</title>
        <authorList>
            <person name="Quaggio R."/>
            <person name="Amgarten D."/>
            <person name="Setubal J.C."/>
        </authorList>
    </citation>
    <scope>NUCLEOTIDE SEQUENCE</scope>
    <source>
        <strain evidence="1">ZCTH01-B2</strain>
    </source>
</reference>
<protein>
    <submittedName>
        <fullName evidence="1">Uncharacterized protein</fullName>
    </submittedName>
</protein>
<accession>A0A953IC73</accession>